<gene>
    <name evidence="4" type="ORF">BGW38_002216</name>
</gene>
<keyword evidence="2" id="KW-0472">Membrane</keyword>
<keyword evidence="2" id="KW-0812">Transmembrane</keyword>
<proteinExistence type="predicted"/>
<dbReference type="AlphaFoldDB" id="A0A9P6KI64"/>
<feature type="transmembrane region" description="Helical" evidence="2">
    <location>
        <begin position="6"/>
        <end position="29"/>
    </location>
</feature>
<dbReference type="Gene3D" id="3.40.50.1820">
    <property type="entry name" value="alpha/beta hydrolase"/>
    <property type="match status" value="1"/>
</dbReference>
<evidence type="ECO:0000313" key="5">
    <source>
        <dbReference type="Proteomes" id="UP000780801"/>
    </source>
</evidence>
<dbReference type="GO" id="GO:0016787">
    <property type="term" value="F:hydrolase activity"/>
    <property type="evidence" value="ECO:0007669"/>
    <property type="project" value="UniProtKB-KW"/>
</dbReference>
<keyword evidence="1" id="KW-0378">Hydrolase</keyword>
<dbReference type="EMBL" id="JAABOA010000176">
    <property type="protein sequence ID" value="KAF9585475.1"/>
    <property type="molecule type" value="Genomic_DNA"/>
</dbReference>
<evidence type="ECO:0000313" key="4">
    <source>
        <dbReference type="EMBL" id="KAF9585475.1"/>
    </source>
</evidence>
<dbReference type="InterPro" id="IPR029058">
    <property type="entry name" value="AB_hydrolase_fold"/>
</dbReference>
<keyword evidence="2" id="KW-1133">Transmembrane helix</keyword>
<evidence type="ECO:0000256" key="2">
    <source>
        <dbReference type="SAM" id="Phobius"/>
    </source>
</evidence>
<comment type="caution">
    <text evidence="4">The sequence shown here is derived from an EMBL/GenBank/DDBJ whole genome shotgun (WGS) entry which is preliminary data.</text>
</comment>
<evidence type="ECO:0000256" key="1">
    <source>
        <dbReference type="ARBA" id="ARBA00022801"/>
    </source>
</evidence>
<accession>A0A9P6KI64</accession>
<feature type="domain" description="BD-FAE-like" evidence="3">
    <location>
        <begin position="178"/>
        <end position="385"/>
    </location>
</feature>
<sequence>MIVSLFHTLNALSFALVSIPTLALTAVSITRFTTKQRSINVVLFLTNNQLNELPLITLAILWTMSYWLRITGTFSTSVLATICWYFNVLTTIGLGYLFSQSLVVKDVAQKFLDQLAKESKTSVQLPEPFSAPFLQKYLNPLIKTENYTSYENISYWTPQEQLEVIRNDGWESAVEMVLDVYQPNGIQGGDERPVLFYIHGGGWTSGTKDWLGPYLPELLSRSWIVVSIDHRLQPKAGYPSQLIDCKRALRWVKEEIRILGGNPDNIVVMGDSSGGHLAAMLTLTMNDPTFQPGFESVDTTVHGCVSLSGVLDLVDAKGQLRHNGRERFTEVVAKRSGPPESEENIKFMKEHSPFHLIKPTGVPFLVVHGDQDILQNVRNARDFVEAYRAKIPGGDHCFNGYSSLRSWYTTLALVEWLQWHFGASQNKDKKARATVDKLVDWGW</sequence>
<dbReference type="OrthoDB" id="19653at2759"/>
<dbReference type="InterPro" id="IPR050300">
    <property type="entry name" value="GDXG_lipolytic_enzyme"/>
</dbReference>
<dbReference type="Pfam" id="PF20434">
    <property type="entry name" value="BD-FAE"/>
    <property type="match status" value="1"/>
</dbReference>
<dbReference type="PANTHER" id="PTHR48081:SF33">
    <property type="entry name" value="KYNURENINE FORMAMIDASE"/>
    <property type="match status" value="1"/>
</dbReference>
<name>A0A9P6KI64_9FUNG</name>
<reference evidence="4" key="1">
    <citation type="journal article" date="2020" name="Fungal Divers.">
        <title>Resolving the Mortierellaceae phylogeny through synthesis of multi-gene phylogenetics and phylogenomics.</title>
        <authorList>
            <person name="Vandepol N."/>
            <person name="Liber J."/>
            <person name="Desiro A."/>
            <person name="Na H."/>
            <person name="Kennedy M."/>
            <person name="Barry K."/>
            <person name="Grigoriev I.V."/>
            <person name="Miller A.N."/>
            <person name="O'Donnell K."/>
            <person name="Stajich J.E."/>
            <person name="Bonito G."/>
        </authorList>
    </citation>
    <scope>NUCLEOTIDE SEQUENCE</scope>
    <source>
        <strain evidence="4">KOD1015</strain>
    </source>
</reference>
<organism evidence="4 5">
    <name type="scientific">Lunasporangiospora selenospora</name>
    <dbReference type="NCBI Taxonomy" id="979761"/>
    <lineage>
        <taxon>Eukaryota</taxon>
        <taxon>Fungi</taxon>
        <taxon>Fungi incertae sedis</taxon>
        <taxon>Mucoromycota</taxon>
        <taxon>Mortierellomycotina</taxon>
        <taxon>Mortierellomycetes</taxon>
        <taxon>Mortierellales</taxon>
        <taxon>Mortierellaceae</taxon>
        <taxon>Lunasporangiospora</taxon>
    </lineage>
</organism>
<feature type="transmembrane region" description="Helical" evidence="2">
    <location>
        <begin position="74"/>
        <end position="98"/>
    </location>
</feature>
<protein>
    <recommendedName>
        <fullName evidence="3">BD-FAE-like domain-containing protein</fullName>
    </recommendedName>
</protein>
<dbReference type="SUPFAM" id="SSF53474">
    <property type="entry name" value="alpha/beta-Hydrolases"/>
    <property type="match status" value="1"/>
</dbReference>
<dbReference type="InterPro" id="IPR049492">
    <property type="entry name" value="BD-FAE-like_dom"/>
</dbReference>
<dbReference type="Proteomes" id="UP000780801">
    <property type="component" value="Unassembled WGS sequence"/>
</dbReference>
<dbReference type="PANTHER" id="PTHR48081">
    <property type="entry name" value="AB HYDROLASE SUPERFAMILY PROTEIN C4A8.06C"/>
    <property type="match status" value="1"/>
</dbReference>
<evidence type="ECO:0000259" key="3">
    <source>
        <dbReference type="Pfam" id="PF20434"/>
    </source>
</evidence>
<keyword evidence="5" id="KW-1185">Reference proteome</keyword>